<dbReference type="InterPro" id="IPR050109">
    <property type="entry name" value="HTH-type_TetR-like_transc_reg"/>
</dbReference>
<dbReference type="SUPFAM" id="SSF48498">
    <property type="entry name" value="Tetracyclin repressor-like, C-terminal domain"/>
    <property type="match status" value="1"/>
</dbReference>
<evidence type="ECO:0000313" key="6">
    <source>
        <dbReference type="EMBL" id="SHJ67347.1"/>
    </source>
</evidence>
<name>A0A1M6L814_9BACT</name>
<evidence type="ECO:0000256" key="3">
    <source>
        <dbReference type="ARBA" id="ARBA00023163"/>
    </source>
</evidence>
<dbReference type="SUPFAM" id="SSF46689">
    <property type="entry name" value="Homeodomain-like"/>
    <property type="match status" value="1"/>
</dbReference>
<proteinExistence type="predicted"/>
<dbReference type="GO" id="GO:0000976">
    <property type="term" value="F:transcription cis-regulatory region binding"/>
    <property type="evidence" value="ECO:0007669"/>
    <property type="project" value="TreeGrafter"/>
</dbReference>
<accession>A0A1M6L814</accession>
<evidence type="ECO:0000256" key="4">
    <source>
        <dbReference type="PROSITE-ProRule" id="PRU00335"/>
    </source>
</evidence>
<dbReference type="PRINTS" id="PR00455">
    <property type="entry name" value="HTHTETR"/>
</dbReference>
<evidence type="ECO:0000313" key="7">
    <source>
        <dbReference type="Proteomes" id="UP000183994"/>
    </source>
</evidence>
<dbReference type="PANTHER" id="PTHR30055">
    <property type="entry name" value="HTH-TYPE TRANSCRIPTIONAL REGULATOR RUTR"/>
    <property type="match status" value="1"/>
</dbReference>
<keyword evidence="3" id="KW-0804">Transcription</keyword>
<dbReference type="OrthoDB" id="63332at2"/>
<dbReference type="InterPro" id="IPR036271">
    <property type="entry name" value="Tet_transcr_reg_TetR-rel_C_sf"/>
</dbReference>
<feature type="DNA-binding region" description="H-T-H motif" evidence="4">
    <location>
        <begin position="34"/>
        <end position="53"/>
    </location>
</feature>
<dbReference type="STRING" id="1121393.SAMN02745216_02060"/>
<dbReference type="EMBL" id="FQZU01000010">
    <property type="protein sequence ID" value="SHJ67347.1"/>
    <property type="molecule type" value="Genomic_DNA"/>
</dbReference>
<evidence type="ECO:0000256" key="1">
    <source>
        <dbReference type="ARBA" id="ARBA00023015"/>
    </source>
</evidence>
<dbReference type="InterPro" id="IPR025996">
    <property type="entry name" value="MT1864/Rv1816-like_C"/>
</dbReference>
<dbReference type="Pfam" id="PF00440">
    <property type="entry name" value="TetR_N"/>
    <property type="match status" value="1"/>
</dbReference>
<keyword evidence="2 4" id="KW-0238">DNA-binding</keyword>
<evidence type="ECO:0000256" key="2">
    <source>
        <dbReference type="ARBA" id="ARBA00023125"/>
    </source>
</evidence>
<dbReference type="Proteomes" id="UP000183994">
    <property type="component" value="Unassembled WGS sequence"/>
</dbReference>
<feature type="domain" description="HTH tetR-type" evidence="5">
    <location>
        <begin position="11"/>
        <end position="71"/>
    </location>
</feature>
<keyword evidence="1" id="KW-0805">Transcription regulation</keyword>
<dbReference type="PANTHER" id="PTHR30055:SF234">
    <property type="entry name" value="HTH-TYPE TRANSCRIPTIONAL REGULATOR BETI"/>
    <property type="match status" value="1"/>
</dbReference>
<dbReference type="Gene3D" id="1.10.357.10">
    <property type="entry name" value="Tetracycline Repressor, domain 2"/>
    <property type="match status" value="1"/>
</dbReference>
<dbReference type="GO" id="GO:0003700">
    <property type="term" value="F:DNA-binding transcription factor activity"/>
    <property type="evidence" value="ECO:0007669"/>
    <property type="project" value="TreeGrafter"/>
</dbReference>
<reference evidence="7" key="1">
    <citation type="submission" date="2016-11" db="EMBL/GenBank/DDBJ databases">
        <authorList>
            <person name="Varghese N."/>
            <person name="Submissions S."/>
        </authorList>
    </citation>
    <scope>NUCLEOTIDE SEQUENCE [LARGE SCALE GENOMIC DNA]</scope>
    <source>
        <strain evidence="7">DSM 16219</strain>
    </source>
</reference>
<organism evidence="6 7">
    <name type="scientific">Desulfatibacillum alkenivorans DSM 16219</name>
    <dbReference type="NCBI Taxonomy" id="1121393"/>
    <lineage>
        <taxon>Bacteria</taxon>
        <taxon>Pseudomonadati</taxon>
        <taxon>Thermodesulfobacteriota</taxon>
        <taxon>Desulfobacteria</taxon>
        <taxon>Desulfobacterales</taxon>
        <taxon>Desulfatibacillaceae</taxon>
        <taxon>Desulfatibacillum</taxon>
    </lineage>
</organism>
<dbReference type="RefSeq" id="WP_073475491.1">
    <property type="nucleotide sequence ID" value="NZ_FQZU01000010.1"/>
</dbReference>
<gene>
    <name evidence="6" type="ORF">SAMN02745216_02060</name>
</gene>
<protein>
    <submittedName>
        <fullName evidence="6">Transcriptional regulator, TetR family</fullName>
    </submittedName>
</protein>
<evidence type="ECO:0000259" key="5">
    <source>
        <dbReference type="PROSITE" id="PS50977"/>
    </source>
</evidence>
<dbReference type="AlphaFoldDB" id="A0A1M6L814"/>
<dbReference type="Pfam" id="PF13305">
    <property type="entry name" value="TetR_C_33"/>
    <property type="match status" value="1"/>
</dbReference>
<dbReference type="InterPro" id="IPR009057">
    <property type="entry name" value="Homeodomain-like_sf"/>
</dbReference>
<keyword evidence="7" id="KW-1185">Reference proteome</keyword>
<dbReference type="PROSITE" id="PS50977">
    <property type="entry name" value="HTH_TETR_2"/>
    <property type="match status" value="1"/>
</dbReference>
<sequence length="210" mass="23744">MKKPRTQEEIDLVKRQILDEALDIITESGFSSLTMRAIASGIGMTAPNIYNYFVGKDEIYITLVIQGFQTMYQQLVDAAASHDDLKEKGRAFIQTYLKFGMENASHYDIMFTQPTPKYDDYVGTPFQDLSEVELKISMDIASLAEKLIKEAGGPDMEQETVSDKLLAFWSMLHGMVSLHNSNVASYVVKDVRATCDRITEDMLNLFFPNL</sequence>
<dbReference type="InterPro" id="IPR001647">
    <property type="entry name" value="HTH_TetR"/>
</dbReference>